<dbReference type="STRING" id="1802701.A3A33_03890"/>
<dbReference type="SUPFAM" id="SSF46785">
    <property type="entry name" value="Winged helix' DNA-binding domain"/>
    <property type="match status" value="1"/>
</dbReference>
<organism evidence="1 2">
    <name type="scientific">Candidatus Yanofskybacteria bacterium RIFCSPLOWO2_01_FULL_49_25</name>
    <dbReference type="NCBI Taxonomy" id="1802701"/>
    <lineage>
        <taxon>Bacteria</taxon>
        <taxon>Candidatus Yanofskyibacteriota</taxon>
    </lineage>
</organism>
<dbReference type="EMBL" id="MGKP01000024">
    <property type="protein sequence ID" value="OGN28103.1"/>
    <property type="molecule type" value="Genomic_DNA"/>
</dbReference>
<dbReference type="Gene3D" id="1.10.10.10">
    <property type="entry name" value="Winged helix-like DNA-binding domain superfamily/Winged helix DNA-binding domain"/>
    <property type="match status" value="1"/>
</dbReference>
<evidence type="ECO:0000313" key="1">
    <source>
        <dbReference type="EMBL" id="OGN28103.1"/>
    </source>
</evidence>
<evidence type="ECO:0008006" key="3">
    <source>
        <dbReference type="Google" id="ProtNLM"/>
    </source>
</evidence>
<gene>
    <name evidence="1" type="ORF">A3A33_03890</name>
</gene>
<dbReference type="InterPro" id="IPR036388">
    <property type="entry name" value="WH-like_DNA-bd_sf"/>
</dbReference>
<comment type="caution">
    <text evidence="1">The sequence shown here is derived from an EMBL/GenBank/DDBJ whole genome shotgun (WGS) entry which is preliminary data.</text>
</comment>
<sequence>MEILLLVARERGIHVEGIAENLQCNFKTISEHVRRLALAGLIEKKYQGNAVTHTLSPYGKKFIAFINLFSYS</sequence>
<protein>
    <recommendedName>
        <fullName evidence="3">HTH arsR-type domain-containing protein</fullName>
    </recommendedName>
</protein>
<dbReference type="CDD" id="cd00090">
    <property type="entry name" value="HTH_ARSR"/>
    <property type="match status" value="1"/>
</dbReference>
<evidence type="ECO:0000313" key="2">
    <source>
        <dbReference type="Proteomes" id="UP000179047"/>
    </source>
</evidence>
<dbReference type="InterPro" id="IPR036390">
    <property type="entry name" value="WH_DNA-bd_sf"/>
</dbReference>
<dbReference type="AlphaFoldDB" id="A0A1F8GRV8"/>
<dbReference type="Proteomes" id="UP000179047">
    <property type="component" value="Unassembled WGS sequence"/>
</dbReference>
<name>A0A1F8GRV8_9BACT</name>
<dbReference type="InterPro" id="IPR011991">
    <property type="entry name" value="ArsR-like_HTH"/>
</dbReference>
<reference evidence="1 2" key="1">
    <citation type="journal article" date="2016" name="Nat. Commun.">
        <title>Thousands of microbial genomes shed light on interconnected biogeochemical processes in an aquifer system.</title>
        <authorList>
            <person name="Anantharaman K."/>
            <person name="Brown C.T."/>
            <person name="Hug L.A."/>
            <person name="Sharon I."/>
            <person name="Castelle C.J."/>
            <person name="Probst A.J."/>
            <person name="Thomas B.C."/>
            <person name="Singh A."/>
            <person name="Wilkins M.J."/>
            <person name="Karaoz U."/>
            <person name="Brodie E.L."/>
            <person name="Williams K.H."/>
            <person name="Hubbard S.S."/>
            <person name="Banfield J.F."/>
        </authorList>
    </citation>
    <scope>NUCLEOTIDE SEQUENCE [LARGE SCALE GENOMIC DNA]</scope>
</reference>
<accession>A0A1F8GRV8</accession>
<proteinExistence type="predicted"/>